<dbReference type="AlphaFoldDB" id="A0A8H6G6J4"/>
<dbReference type="Proteomes" id="UP000578531">
    <property type="component" value="Unassembled WGS sequence"/>
</dbReference>
<comment type="caution">
    <text evidence="1">The sequence shown here is derived from an EMBL/GenBank/DDBJ whole genome shotgun (WGS) entry which is preliminary data.</text>
</comment>
<evidence type="ECO:0000313" key="1">
    <source>
        <dbReference type="EMBL" id="KAF6241507.1"/>
    </source>
</evidence>
<keyword evidence="2" id="KW-1185">Reference proteome</keyword>
<dbReference type="RefSeq" id="XP_037170747.1">
    <property type="nucleotide sequence ID" value="XM_037302168.1"/>
</dbReference>
<evidence type="ECO:0000313" key="2">
    <source>
        <dbReference type="Proteomes" id="UP000578531"/>
    </source>
</evidence>
<proteinExistence type="predicted"/>
<dbReference type="GeneID" id="59281897"/>
<sequence>MKWLRRTWESEGWSSRAYELDLEKNIELDVVNFDDFSENNLAIKNDVYNHGDSISAVHHRVSYKHGRLPTLRAARQLQRASGSSRFEFDRVFEAFERARFSKFSFNFEHHTDFKTFSDVVGAAEAKQSFRFQVHPFEPTWSIVQHKTRPQCRRKWIGAFAWLPLMHKFRSILLHNSPVTHQHSLHNLQTAPKASQPLAVTDPPQLNRLIKALLYEHIVLHPNDYPVQTPFENGHEVRRSNIARLSATLAAKSDLRSVIRTFEMGLDFVGIVGMRDFATLLTRVTSLRRFRPFGVSSTRPGSALPYAVVWPLDRVSETLESLDLSSSD</sequence>
<reference evidence="1 2" key="1">
    <citation type="journal article" date="2020" name="Genomics">
        <title>Complete, high-quality genomes from long-read metagenomic sequencing of two wolf lichen thalli reveals enigmatic genome architecture.</title>
        <authorList>
            <person name="McKenzie S.K."/>
            <person name="Walston R.F."/>
            <person name="Allen J.L."/>
        </authorList>
    </citation>
    <scope>NUCLEOTIDE SEQUENCE [LARGE SCALE GENOMIC DNA]</scope>
    <source>
        <strain evidence="1">WasteWater2</strain>
    </source>
</reference>
<name>A0A8H6G6J4_9LECA</name>
<gene>
    <name evidence="1" type="ORF">HO173_000217</name>
</gene>
<accession>A0A8H6G6J4</accession>
<protein>
    <submittedName>
        <fullName evidence="1">Uncharacterized protein</fullName>
    </submittedName>
</protein>
<organism evidence="1 2">
    <name type="scientific">Letharia columbiana</name>
    <dbReference type="NCBI Taxonomy" id="112416"/>
    <lineage>
        <taxon>Eukaryota</taxon>
        <taxon>Fungi</taxon>
        <taxon>Dikarya</taxon>
        <taxon>Ascomycota</taxon>
        <taxon>Pezizomycotina</taxon>
        <taxon>Lecanoromycetes</taxon>
        <taxon>OSLEUM clade</taxon>
        <taxon>Lecanoromycetidae</taxon>
        <taxon>Lecanorales</taxon>
        <taxon>Lecanorineae</taxon>
        <taxon>Parmeliaceae</taxon>
        <taxon>Letharia</taxon>
    </lineage>
</organism>
<dbReference type="EMBL" id="JACCJC010000001">
    <property type="protein sequence ID" value="KAF6241507.1"/>
    <property type="molecule type" value="Genomic_DNA"/>
</dbReference>